<accession>A0A1S8CWV9</accession>
<gene>
    <name evidence="1" type="ORF">BKE30_06600</name>
</gene>
<proteinExistence type="predicted"/>
<dbReference type="InterPro" id="IPR037479">
    <property type="entry name" value="Tauto_MSAD"/>
</dbReference>
<evidence type="ECO:0000313" key="2">
    <source>
        <dbReference type="Proteomes" id="UP000192132"/>
    </source>
</evidence>
<dbReference type="AlphaFoldDB" id="A0A1S8CWV9"/>
<dbReference type="STRING" id="1907941.BKE30_06600"/>
<reference evidence="1 2" key="1">
    <citation type="submission" date="2016-10" db="EMBL/GenBank/DDBJ databases">
        <title>Draft Genome sequence of Alkanindiges sp. strain H1.</title>
        <authorList>
            <person name="Subhash Y."/>
            <person name="Lee S."/>
        </authorList>
    </citation>
    <scope>NUCLEOTIDE SEQUENCE [LARGE SCALE GENOMIC DNA]</scope>
    <source>
        <strain evidence="1 2">H1</strain>
    </source>
</reference>
<sequence>MAQIKIYALATTISQHRQTLSAAIHSALVSALNYPAEKKFQRFMQLAPEDFIFPDDRSLQYTIIEICMFEGRSIASKKAFIQQLFSNIQQQCGIAPQDVEITIIETPRHHWGIRGQCGDELSLTYKVEV</sequence>
<evidence type="ECO:0000313" key="1">
    <source>
        <dbReference type="EMBL" id="ONG40814.1"/>
    </source>
</evidence>
<dbReference type="OrthoDB" id="9804765at2"/>
<dbReference type="PANTHER" id="PTHR38460">
    <property type="entry name" value="TAUTOMERASE YOLI-RELATED"/>
    <property type="match status" value="1"/>
</dbReference>
<name>A0A1S8CWV9_9GAMM</name>
<dbReference type="InterPro" id="IPR014347">
    <property type="entry name" value="Tautomerase/MIF_sf"/>
</dbReference>
<dbReference type="RefSeq" id="WP_076877827.1">
    <property type="nucleotide sequence ID" value="NZ_MLCN01000016.1"/>
</dbReference>
<dbReference type="SUPFAM" id="SSF55331">
    <property type="entry name" value="Tautomerase/MIF"/>
    <property type="match status" value="1"/>
</dbReference>
<comment type="caution">
    <text evidence="1">The sequence shown here is derived from an EMBL/GenBank/DDBJ whole genome shotgun (WGS) entry which is preliminary data.</text>
</comment>
<dbReference type="Gene3D" id="3.30.429.10">
    <property type="entry name" value="Macrophage Migration Inhibitory Factor"/>
    <property type="match status" value="1"/>
</dbReference>
<dbReference type="Proteomes" id="UP000192132">
    <property type="component" value="Unassembled WGS sequence"/>
</dbReference>
<dbReference type="PANTHER" id="PTHR38460:SF1">
    <property type="entry name" value="TAUTOMERASE YOLI-RELATED"/>
    <property type="match status" value="1"/>
</dbReference>
<dbReference type="EMBL" id="MLCN01000016">
    <property type="protein sequence ID" value="ONG40814.1"/>
    <property type="molecule type" value="Genomic_DNA"/>
</dbReference>
<dbReference type="Pfam" id="PF14552">
    <property type="entry name" value="Tautomerase_2"/>
    <property type="match status" value="1"/>
</dbReference>
<protein>
    <submittedName>
        <fullName evidence="1">Tautomerase family protein</fullName>
    </submittedName>
</protein>
<keyword evidence="2" id="KW-1185">Reference proteome</keyword>
<organism evidence="1 2">
    <name type="scientific">Alkanindiges hydrocarboniclasticus</name>
    <dbReference type="NCBI Taxonomy" id="1907941"/>
    <lineage>
        <taxon>Bacteria</taxon>
        <taxon>Pseudomonadati</taxon>
        <taxon>Pseudomonadota</taxon>
        <taxon>Gammaproteobacteria</taxon>
        <taxon>Moraxellales</taxon>
        <taxon>Moraxellaceae</taxon>
        <taxon>Alkanindiges</taxon>
    </lineage>
</organism>